<evidence type="ECO:0000313" key="12">
    <source>
        <dbReference type="EMBL" id="SGZ52245.1"/>
    </source>
</evidence>
<evidence type="ECO:0000256" key="5">
    <source>
        <dbReference type="ARBA" id="ARBA00022833"/>
    </source>
</evidence>
<dbReference type="PANTHER" id="PTHR40626:SF7">
    <property type="entry name" value="TRANSCRIPTION FACTOR, PUTATIVE (AFU_ORTHOLOGUE AFUA_1G04110)-RELATED"/>
    <property type="match status" value="1"/>
</dbReference>
<evidence type="ECO:0000256" key="1">
    <source>
        <dbReference type="ARBA" id="ARBA00004123"/>
    </source>
</evidence>
<name>A0A1L0G6U3_9ASCO</name>
<dbReference type="STRING" id="45354.A0A1L0G6U3"/>
<keyword evidence="8" id="KW-0539">Nucleus</keyword>
<dbReference type="PROSITE" id="PS50157">
    <property type="entry name" value="ZINC_FINGER_C2H2_2"/>
    <property type="match status" value="2"/>
</dbReference>
<keyword evidence="4 9" id="KW-0863">Zinc-finger</keyword>
<dbReference type="GO" id="GO:0000981">
    <property type="term" value="F:DNA-binding transcription factor activity, RNA polymerase II-specific"/>
    <property type="evidence" value="ECO:0007669"/>
    <property type="project" value="InterPro"/>
</dbReference>
<evidence type="ECO:0000313" key="13">
    <source>
        <dbReference type="Proteomes" id="UP000182334"/>
    </source>
</evidence>
<evidence type="ECO:0000256" key="10">
    <source>
        <dbReference type="SAM" id="MobiDB-lite"/>
    </source>
</evidence>
<gene>
    <name evidence="12" type="ORF">SAMEA4029010_CIC11G00000003420</name>
</gene>
<dbReference type="AlphaFoldDB" id="A0A1L0G6U3"/>
<dbReference type="FunFam" id="3.30.160.60:FF:000141">
    <property type="entry name" value="C2H2 zinc finger protein"/>
    <property type="match status" value="1"/>
</dbReference>
<dbReference type="InterPro" id="IPR051059">
    <property type="entry name" value="VerF-like"/>
</dbReference>
<reference evidence="12 13" key="1">
    <citation type="submission" date="2016-10" db="EMBL/GenBank/DDBJ databases">
        <authorList>
            <person name="de Groot N.N."/>
        </authorList>
    </citation>
    <scope>NUCLEOTIDE SEQUENCE [LARGE SCALE GENOMIC DNA]</scope>
    <source>
        <strain evidence="12 13">CBS 141442</strain>
    </source>
</reference>
<dbReference type="EMBL" id="LT635758">
    <property type="protein sequence ID" value="SGZ52245.1"/>
    <property type="molecule type" value="Genomic_DNA"/>
</dbReference>
<dbReference type="GO" id="GO:0000785">
    <property type="term" value="C:chromatin"/>
    <property type="evidence" value="ECO:0007669"/>
    <property type="project" value="TreeGrafter"/>
</dbReference>
<keyword evidence="3" id="KW-0677">Repeat</keyword>
<dbReference type="Pfam" id="PF00096">
    <property type="entry name" value="zf-C2H2"/>
    <property type="match status" value="1"/>
</dbReference>
<protein>
    <submittedName>
        <fullName evidence="12">CIC11C00000003420</fullName>
    </submittedName>
</protein>
<dbReference type="OrthoDB" id="654211at2759"/>
<evidence type="ECO:0000256" key="7">
    <source>
        <dbReference type="ARBA" id="ARBA00023163"/>
    </source>
</evidence>
<dbReference type="InterPro" id="IPR013087">
    <property type="entry name" value="Znf_C2H2_type"/>
</dbReference>
<feature type="region of interest" description="Disordered" evidence="10">
    <location>
        <begin position="544"/>
        <end position="609"/>
    </location>
</feature>
<evidence type="ECO:0000259" key="11">
    <source>
        <dbReference type="PROSITE" id="PS50157"/>
    </source>
</evidence>
<dbReference type="SMART" id="SM00355">
    <property type="entry name" value="ZnF_C2H2"/>
    <property type="match status" value="2"/>
</dbReference>
<dbReference type="GO" id="GO:0005634">
    <property type="term" value="C:nucleus"/>
    <property type="evidence" value="ECO:0007669"/>
    <property type="project" value="UniProtKB-SubCell"/>
</dbReference>
<dbReference type="FunFam" id="3.30.160.60:FF:000303">
    <property type="entry name" value="Zinc finger protein 41"/>
    <property type="match status" value="1"/>
</dbReference>
<feature type="region of interest" description="Disordered" evidence="10">
    <location>
        <begin position="481"/>
        <end position="517"/>
    </location>
</feature>
<proteinExistence type="predicted"/>
<dbReference type="PROSITE" id="PS00028">
    <property type="entry name" value="ZINC_FINGER_C2H2_1"/>
    <property type="match status" value="2"/>
</dbReference>
<keyword evidence="6" id="KW-0805">Transcription regulation</keyword>
<evidence type="ECO:0000256" key="2">
    <source>
        <dbReference type="ARBA" id="ARBA00022723"/>
    </source>
</evidence>
<dbReference type="SUPFAM" id="SSF57667">
    <property type="entry name" value="beta-beta-alpha zinc fingers"/>
    <property type="match status" value="1"/>
</dbReference>
<evidence type="ECO:0000256" key="9">
    <source>
        <dbReference type="PROSITE-ProRule" id="PRU00042"/>
    </source>
</evidence>
<dbReference type="GO" id="GO:0008270">
    <property type="term" value="F:zinc ion binding"/>
    <property type="evidence" value="ECO:0007669"/>
    <property type="project" value="UniProtKB-KW"/>
</dbReference>
<dbReference type="InterPro" id="IPR036236">
    <property type="entry name" value="Znf_C2H2_sf"/>
</dbReference>
<evidence type="ECO:0000256" key="8">
    <source>
        <dbReference type="ARBA" id="ARBA00023242"/>
    </source>
</evidence>
<feature type="domain" description="C2H2-type" evidence="11">
    <location>
        <begin position="688"/>
        <end position="716"/>
    </location>
</feature>
<feature type="domain" description="C2H2-type" evidence="11">
    <location>
        <begin position="717"/>
        <end position="744"/>
    </location>
</feature>
<organism evidence="12 13">
    <name type="scientific">Sungouiella intermedia</name>
    <dbReference type="NCBI Taxonomy" id="45354"/>
    <lineage>
        <taxon>Eukaryota</taxon>
        <taxon>Fungi</taxon>
        <taxon>Dikarya</taxon>
        <taxon>Ascomycota</taxon>
        <taxon>Saccharomycotina</taxon>
        <taxon>Pichiomycetes</taxon>
        <taxon>Metschnikowiaceae</taxon>
        <taxon>Sungouiella</taxon>
    </lineage>
</organism>
<accession>A0A1L0G6U3</accession>
<dbReference type="Proteomes" id="UP000182334">
    <property type="component" value="Chromosome III"/>
</dbReference>
<dbReference type="Gene3D" id="3.30.160.60">
    <property type="entry name" value="Classic Zinc Finger"/>
    <property type="match status" value="2"/>
</dbReference>
<evidence type="ECO:0000256" key="4">
    <source>
        <dbReference type="ARBA" id="ARBA00022771"/>
    </source>
</evidence>
<feature type="compositionally biased region" description="Basic and acidic residues" evidence="10">
    <location>
        <begin position="551"/>
        <end position="564"/>
    </location>
</feature>
<keyword evidence="13" id="KW-1185">Reference proteome</keyword>
<feature type="compositionally biased region" description="Polar residues" evidence="10">
    <location>
        <begin position="486"/>
        <end position="517"/>
    </location>
</feature>
<dbReference type="GO" id="GO:0000978">
    <property type="term" value="F:RNA polymerase II cis-regulatory region sequence-specific DNA binding"/>
    <property type="evidence" value="ECO:0007669"/>
    <property type="project" value="InterPro"/>
</dbReference>
<comment type="subcellular location">
    <subcellularLocation>
        <location evidence="1">Nucleus</location>
    </subcellularLocation>
</comment>
<dbReference type="PANTHER" id="PTHR40626">
    <property type="entry name" value="MIP31509P"/>
    <property type="match status" value="1"/>
</dbReference>
<keyword evidence="7" id="KW-0804">Transcription</keyword>
<evidence type="ECO:0000256" key="6">
    <source>
        <dbReference type="ARBA" id="ARBA00023015"/>
    </source>
</evidence>
<feature type="compositionally biased region" description="Low complexity" evidence="10">
    <location>
        <begin position="588"/>
        <end position="603"/>
    </location>
</feature>
<keyword evidence="5" id="KW-0862">Zinc</keyword>
<sequence length="760" mass="83790">MNGEDSDGYAFSQASRNTATDTDGYVHQTGSFFQTDLSSPSGNFSSYNFMEDTDDAATANAATGASLSENSYLNNQADPTTSSDHMSLLFPVQEQVLDRNTWNMPGAFQTGDAMDLDQLPPFTVALDIYFDANTPTMYDDTSNSAYKQSIIAEQKYSGLSPGVLDNKTSAGHLRDEKDFSATYNFQMSVPSQNSSQIVPQGMLLQRLPSQSDSLDLAGELPENFSLDFQGLPGTDLHSYARSSVDHGLAYQQYPFVSGDDYKLSSKRESISHRLSVLGLGADLLPLTTTTSLTPSVSSLHLTQPSFLSAHQFIRSSFDQPPSLVHRPSIDVYNRQRLSIDSLNSGVNPPTRNPRSLASYFPFMGDRDRKLPGSPAGGEWPQQQQQIQQLRHLIRSIFKSSEPSQVDDEDTTYENGLFPEDLEDDDALGALGDMTEGTPKKVKRPRRGIFNRFKTTKSFDADTKQDANNMDIKQDNVNADLVKQESHSSVASRDSANQNSIHTSTHGSNPNSLQHMSSELSQMDTVEPDYGALFHGVGKRRNLVGMKNKKATKNDTIKMEPKDGEVAPSNERISLSFTRSSQDYHSGDSKLAQSIQLSQASSASGDGSNLEGNASSFASASKRILGSRLLKRKASARVAEPQSDVVEIDLKSLDLPPNTEILSEINTKSRTRGRKEDKAADMVDQSKIYVCGYCSRRFKRQEHLKRHFRSLHTTEKPYECPICLKKFSRTDNLNQHLKVHRQEEEAAAAAAAAGTLIPEES</sequence>
<feature type="compositionally biased region" description="Polar residues" evidence="10">
    <location>
        <begin position="570"/>
        <end position="583"/>
    </location>
</feature>
<dbReference type="Pfam" id="PF13912">
    <property type="entry name" value="zf-C2H2_6"/>
    <property type="match status" value="1"/>
</dbReference>
<evidence type="ECO:0000256" key="3">
    <source>
        <dbReference type="ARBA" id="ARBA00022737"/>
    </source>
</evidence>
<keyword evidence="2" id="KW-0479">Metal-binding</keyword>